<sequence>PLTSFFVMRQKSMNALIKHLVDSKTPQQHIVIVAGMGGSGKTQLALKFARDFEQSFKLIMFIDASSADTLKKGLLSRIRALGRNYSPENVEDALGILANPDDPVVRNWLIIYDNADDPDLDVQRYIPVCDTGAILITTRNTTLRHLSPEGYLELDVMSTEEAVTALLQAALPPTAKPTSRDREAAIAITRQLGHLPIAIIQAGCYIRQQQCLYEYSDMLKADRKATLERPARNQRDMLKYGHSVYAALDITLNAISERSRHLLSILSSVHFTGFPRLVFSTAAKSGFSLEVIKLVDRSQEFQTTIDFLKRIFCPSGSWSESVLAGFLEELQQYSLISLVSSTNLVTLRLHPLVHSWAQDRLSLDEQNAYRSAAVRLLACCAGPESYVLYDYLAPQIMSLSSVWTTLHSNDRIALLQILDDEEDPGDAPLVLQRARDLYEEIKAVFGERDIRTSRAALFLAKAYGGTKDDDTMERIQREAISLRESLLGKKDSETIEAVVRLGKTLVKKKLHNDAEQLLEEALNAQIEKYGESHLDTAEVMETLANAYQGQARHAEAQKLFETALNTRTQLSGDADIQAILTRLSLSKSLKGQGFHNEASVLLEEALTLENTYLGTSHIGTLLTMATTAISYLQQERFDDGERMLLQALEGFKGSQWAQNPGRLDIMEVLAIQYDELGRLADSVALRKEELALRREIQGDRAKETLDILHPMAMDARAMVAFTLHEQGRFSEAAALIERVVKERIELWDENHITVARGRSRLALCYEALGRQKEAKELAEAALIEVKSVFGERDIRTSRAALFLAEAYGSTKNEDAKERIQREVISLRESLLGKEDSETIKAVVRLGKTLVKKKLYDDAERLLDEALRMRVEKHGESNLDTAEAMESLAAAYQGQDQRFDDGERMLLQALEGFKESQWAQNPERLVVMEALALLYDEWGRPAEGIAIRKEELTLRREIQGDRAKETLDILQRQVSLYLKQGNFKDAIVEAKELAEAREAVLGDQHADTIVAYRLLASAFRGVGNYQEAEEVRRHEILLRRRLLGEEHPSVFSAIGDLARIVHAQKRHVEAETLWVESVEGMTRLLKETPNTELLNEVNDLVAHLDTEKRYEEAEDLAKGLVAGRTKVLGQDHMNTLDSLIWVGRIYTNRRKYAEAEQLWDDLLPRLKKTSGEDSLGERHLDTISILIYLSNCAFRLGRLDEAASMRERNIELRREVLGPDHISVYEGMEQLAVVYSKLQQHDAAERLAREMMEKCEAKLGHLHPMTIRSRAVVAFTLQEQGRFSEAATLIEQVLKERIGLWGENHVMVARSKSRLARSYEALGRLTEAKELAEAALIVQRKELEPDNEALVETIELLKKLDTPPGTEIPQPTLIAGPPQSTEWPSGPELIVPTPLRRPVREETIDIDGYQSPALDPQANLAPPSISSRPASPFEQRNKFGRSPNPWSMFM</sequence>
<evidence type="ECO:0000313" key="5">
    <source>
        <dbReference type="EMBL" id="KIM29797.1"/>
    </source>
</evidence>
<dbReference type="Proteomes" id="UP000054097">
    <property type="component" value="Unassembled WGS sequence"/>
</dbReference>
<dbReference type="GO" id="GO:0043531">
    <property type="term" value="F:ADP binding"/>
    <property type="evidence" value="ECO:0007669"/>
    <property type="project" value="InterPro"/>
</dbReference>
<evidence type="ECO:0000313" key="6">
    <source>
        <dbReference type="Proteomes" id="UP000054097"/>
    </source>
</evidence>
<keyword evidence="2" id="KW-0802">TPR repeat</keyword>
<dbReference type="SMART" id="SM00028">
    <property type="entry name" value="TPR"/>
    <property type="match status" value="9"/>
</dbReference>
<protein>
    <recommendedName>
        <fullName evidence="4">NB-ARC domain-containing protein</fullName>
    </recommendedName>
</protein>
<accession>A0A0C2XLB6</accession>
<feature type="compositionally biased region" description="Low complexity" evidence="3">
    <location>
        <begin position="1420"/>
        <end position="1431"/>
    </location>
</feature>
<dbReference type="InterPro" id="IPR019734">
    <property type="entry name" value="TPR_rpt"/>
</dbReference>
<dbReference type="PANTHER" id="PTHR45641">
    <property type="entry name" value="TETRATRICOPEPTIDE REPEAT PROTEIN (AFU_ORTHOLOGUE AFUA_6G03870)"/>
    <property type="match status" value="1"/>
</dbReference>
<keyword evidence="1" id="KW-0677">Repeat</keyword>
<dbReference type="Gene3D" id="3.40.50.300">
    <property type="entry name" value="P-loop containing nucleotide triphosphate hydrolases"/>
    <property type="match status" value="1"/>
</dbReference>
<dbReference type="InterPro" id="IPR002182">
    <property type="entry name" value="NB-ARC"/>
</dbReference>
<dbReference type="InterPro" id="IPR011990">
    <property type="entry name" value="TPR-like_helical_dom_sf"/>
</dbReference>
<dbReference type="Pfam" id="PF00931">
    <property type="entry name" value="NB-ARC"/>
    <property type="match status" value="1"/>
</dbReference>
<keyword evidence="6" id="KW-1185">Reference proteome</keyword>
<dbReference type="EMBL" id="KN824287">
    <property type="protein sequence ID" value="KIM29797.1"/>
    <property type="molecule type" value="Genomic_DNA"/>
</dbReference>
<dbReference type="OrthoDB" id="771227at2759"/>
<evidence type="ECO:0000259" key="4">
    <source>
        <dbReference type="Pfam" id="PF00931"/>
    </source>
</evidence>
<dbReference type="Pfam" id="PF13374">
    <property type="entry name" value="TPR_10"/>
    <property type="match status" value="3"/>
</dbReference>
<proteinExistence type="predicted"/>
<reference evidence="6" key="2">
    <citation type="submission" date="2015-01" db="EMBL/GenBank/DDBJ databases">
        <title>Evolutionary Origins and Diversification of the Mycorrhizal Mutualists.</title>
        <authorList>
            <consortium name="DOE Joint Genome Institute"/>
            <consortium name="Mycorrhizal Genomics Consortium"/>
            <person name="Kohler A."/>
            <person name="Kuo A."/>
            <person name="Nagy L.G."/>
            <person name="Floudas D."/>
            <person name="Copeland A."/>
            <person name="Barry K.W."/>
            <person name="Cichocki N."/>
            <person name="Veneault-Fourrey C."/>
            <person name="LaButti K."/>
            <person name="Lindquist E.A."/>
            <person name="Lipzen A."/>
            <person name="Lundell T."/>
            <person name="Morin E."/>
            <person name="Murat C."/>
            <person name="Riley R."/>
            <person name="Ohm R."/>
            <person name="Sun H."/>
            <person name="Tunlid A."/>
            <person name="Henrissat B."/>
            <person name="Grigoriev I.V."/>
            <person name="Hibbett D.S."/>
            <person name="Martin F."/>
        </authorList>
    </citation>
    <scope>NUCLEOTIDE SEQUENCE [LARGE SCALE GENOMIC DNA]</scope>
    <source>
        <strain evidence="6">MAFF 305830</strain>
    </source>
</reference>
<dbReference type="SUPFAM" id="SSF48452">
    <property type="entry name" value="TPR-like"/>
    <property type="match status" value="6"/>
</dbReference>
<dbReference type="SUPFAM" id="SSF52540">
    <property type="entry name" value="P-loop containing nucleoside triphosphate hydrolases"/>
    <property type="match status" value="1"/>
</dbReference>
<feature type="domain" description="NB-ARC" evidence="4">
    <location>
        <begin position="10"/>
        <end position="84"/>
    </location>
</feature>
<name>A0A0C2XLB6_SERVB</name>
<gene>
    <name evidence="5" type="ORF">M408DRAFT_67375</name>
</gene>
<evidence type="ECO:0000256" key="3">
    <source>
        <dbReference type="SAM" id="MobiDB-lite"/>
    </source>
</evidence>
<reference evidence="5 6" key="1">
    <citation type="submission" date="2014-04" db="EMBL/GenBank/DDBJ databases">
        <authorList>
            <consortium name="DOE Joint Genome Institute"/>
            <person name="Kuo A."/>
            <person name="Zuccaro A."/>
            <person name="Kohler A."/>
            <person name="Nagy L.G."/>
            <person name="Floudas D."/>
            <person name="Copeland A."/>
            <person name="Barry K.W."/>
            <person name="Cichocki N."/>
            <person name="Veneault-Fourrey C."/>
            <person name="LaButti K."/>
            <person name="Lindquist E.A."/>
            <person name="Lipzen A."/>
            <person name="Lundell T."/>
            <person name="Morin E."/>
            <person name="Murat C."/>
            <person name="Sun H."/>
            <person name="Tunlid A."/>
            <person name="Henrissat B."/>
            <person name="Grigoriev I.V."/>
            <person name="Hibbett D.S."/>
            <person name="Martin F."/>
            <person name="Nordberg H.P."/>
            <person name="Cantor M.N."/>
            <person name="Hua S.X."/>
        </authorList>
    </citation>
    <scope>NUCLEOTIDE SEQUENCE [LARGE SCALE GENOMIC DNA]</scope>
    <source>
        <strain evidence="5 6">MAFF 305830</strain>
    </source>
</reference>
<feature type="non-terminal residue" evidence="5">
    <location>
        <position position="1"/>
    </location>
</feature>
<evidence type="ECO:0000256" key="1">
    <source>
        <dbReference type="ARBA" id="ARBA00022737"/>
    </source>
</evidence>
<dbReference type="InterPro" id="IPR027417">
    <property type="entry name" value="P-loop_NTPase"/>
</dbReference>
<evidence type="ECO:0000256" key="2">
    <source>
        <dbReference type="ARBA" id="ARBA00022803"/>
    </source>
</evidence>
<organism evidence="5 6">
    <name type="scientific">Serendipita vermifera MAFF 305830</name>
    <dbReference type="NCBI Taxonomy" id="933852"/>
    <lineage>
        <taxon>Eukaryota</taxon>
        <taxon>Fungi</taxon>
        <taxon>Dikarya</taxon>
        <taxon>Basidiomycota</taxon>
        <taxon>Agaricomycotina</taxon>
        <taxon>Agaricomycetes</taxon>
        <taxon>Sebacinales</taxon>
        <taxon>Serendipitaceae</taxon>
        <taxon>Serendipita</taxon>
    </lineage>
</organism>
<feature type="region of interest" description="Disordered" evidence="3">
    <location>
        <begin position="1406"/>
        <end position="1449"/>
    </location>
</feature>
<dbReference type="Pfam" id="PF13424">
    <property type="entry name" value="TPR_12"/>
    <property type="match status" value="4"/>
</dbReference>
<dbReference type="Gene3D" id="1.25.40.10">
    <property type="entry name" value="Tetratricopeptide repeat domain"/>
    <property type="match status" value="5"/>
</dbReference>
<dbReference type="HOGENOM" id="CLU_000288_125_8_1"/>
<dbReference type="STRING" id="933852.A0A0C2XLB6"/>
<dbReference type="PANTHER" id="PTHR45641:SF19">
    <property type="entry name" value="NEPHROCYSTIN-3"/>
    <property type="match status" value="1"/>
</dbReference>